<keyword evidence="6 7" id="KW-0234">DNA repair</keyword>
<reference evidence="12" key="1">
    <citation type="submission" date="2024-02" db="UniProtKB">
        <authorList>
            <consortium name="WormBaseParasite"/>
        </authorList>
    </citation>
    <scope>IDENTIFICATION</scope>
</reference>
<name>A0AAF3F0U0_9BILA</name>
<evidence type="ECO:0000256" key="4">
    <source>
        <dbReference type="ARBA" id="ARBA00022840"/>
    </source>
</evidence>
<feature type="compositionally biased region" description="Basic and acidic residues" evidence="9">
    <location>
        <begin position="36"/>
        <end position="48"/>
    </location>
</feature>
<dbReference type="InterPro" id="IPR000432">
    <property type="entry name" value="DNA_mismatch_repair_MutS_C"/>
</dbReference>
<dbReference type="GO" id="GO:0030983">
    <property type="term" value="F:mismatched DNA binding"/>
    <property type="evidence" value="ECO:0007669"/>
    <property type="project" value="UniProtKB-UniRule"/>
</dbReference>
<dbReference type="Pfam" id="PF05190">
    <property type="entry name" value="MutS_IV"/>
    <property type="match status" value="1"/>
</dbReference>
<evidence type="ECO:0000256" key="1">
    <source>
        <dbReference type="ARBA" id="ARBA00006271"/>
    </source>
</evidence>
<dbReference type="SMART" id="SM00534">
    <property type="entry name" value="MUTSac"/>
    <property type="match status" value="1"/>
</dbReference>
<sequence>MSAQRQSSLLKFFGTPGRKLDEENADSPSTPKARSKKPEVFTPKEARSLKKRQRDVDEEEDQKEDELRRTKPKRRVLVSSDDEDFEENEQGSKKGDEENITPPKTSTALMTPKTKKAFGCLSVRPQLTPSTPKTKFGEDSAMTPMSTPGLAKSFIDSFRKDESDNEMDTTIASMCTLDKTIYMADGERSTKKKKKNDEDDLPEIDGAMVYDHEKFDFLKRENLRDERRRLSSDPDYDPTTLFLPPDFLREQTPGHSQWWTIKAKNFDTVLLFKVGKFYELYHMDAVIAVNHLSLTYMRGKFAHAGFPESAYGRFADQLVSRGFKVARIEQTETPEQLENRTKVAKKKEKSDKVVRRELCRVTTSGTKTYGPIDSIDGGMTGEATAKPLIAIKQISNGNVYTYGVCMIDTAVGQFTVAHFIDDEYHSSLRTLIASFQPVQVLIERNSMSATTRAIIDSMLSSVPCEQLLPKSQFLTAEATVKLLCGVNYLGSDASTWPPTLRQYLDSNSTIPQPTNGSSALWSALGAVIWFLQRCLIDVDMLTMGRFEEYDPRLELKNELMSVPGEEKWRGRHMVLDSVTLENLNLLPSGGNARDSTSAAYSLLNVVNRCATSFGRRLLHEWVCKPTCDPETIRKRQDAIEWLHGAFGNEFAEKANAELKAIPDLARLLQKIHTLGLKYRAEEHPDARAVMFEGPKYNRRKIKDLLVTLRGFETTRRLVDVYDECRMEGESVALLDTLIGVEHVPDITEDLKHFKVAFNHEKAEKDGIIVPKPGLDQEYDAAVENVGEMEKQLEKYRRKQEKDNDCKVTYIGTGRNRYQMEFPEKMKMSHRYELSSKRKGFARYYTEDLREMIDQLGKAEEERDRLQADSTRRVFADFDTRASKWDSVVKRIAVVDVLISLAKFARTCGLKICRPVFDFDATEAYLSVEAGVHPCLATKGLISTGNAAQPSTYIPNDTNLGGSHPSCMLLTGPNMGGKSTLMRQTAVLAVLAHMGSFVPAESMRLTPVDRIFTRIGANDRIVAGQSTFFVELQETRLVLKSATSHSLVLIDELGRGTSTYDGTAIASAVLAELADQLRCRTLFSTHYHTLCTRVADNPRVLMAHMACMVEGENEEDPTMETVTFLYRLVAGICPKSYGFYAAKLAGIRDEVVRNAYTASQRLSSCTGAASQIETLREMATRGDFELLTQMIQAL</sequence>
<dbReference type="Gene3D" id="3.30.420.110">
    <property type="entry name" value="MutS, connector domain"/>
    <property type="match status" value="1"/>
</dbReference>
<dbReference type="FunFam" id="1.10.1420.10:FF:000005">
    <property type="entry name" value="DNA mismatch repair protein"/>
    <property type="match status" value="1"/>
</dbReference>
<dbReference type="InterPro" id="IPR036187">
    <property type="entry name" value="DNA_mismatch_repair_MutS_sf"/>
</dbReference>
<dbReference type="CDD" id="cd03286">
    <property type="entry name" value="ABC_MSH6_euk"/>
    <property type="match status" value="1"/>
</dbReference>
<dbReference type="Proteomes" id="UP000887575">
    <property type="component" value="Unassembled WGS sequence"/>
</dbReference>
<evidence type="ECO:0000256" key="2">
    <source>
        <dbReference type="ARBA" id="ARBA00022741"/>
    </source>
</evidence>
<dbReference type="InterPro" id="IPR007861">
    <property type="entry name" value="DNA_mismatch_repair_MutS_clamp"/>
</dbReference>
<dbReference type="Gene3D" id="3.40.50.300">
    <property type="entry name" value="P-loop containing nucleotide triphosphate hydrolases"/>
    <property type="match status" value="1"/>
</dbReference>
<evidence type="ECO:0000313" key="11">
    <source>
        <dbReference type="Proteomes" id="UP000887575"/>
    </source>
</evidence>
<keyword evidence="8" id="KW-0175">Coiled coil</keyword>
<accession>A0AAF3F0U0</accession>
<comment type="function">
    <text evidence="6 7">Component of the post-replicative DNA mismatch repair system (MMR).</text>
</comment>
<evidence type="ECO:0000256" key="8">
    <source>
        <dbReference type="SAM" id="Coils"/>
    </source>
</evidence>
<dbReference type="PANTHER" id="PTHR11361">
    <property type="entry name" value="DNA MISMATCH REPAIR PROTEIN MUTS FAMILY MEMBER"/>
    <property type="match status" value="1"/>
</dbReference>
<dbReference type="PROSITE" id="PS00486">
    <property type="entry name" value="DNA_MISMATCH_REPAIR_2"/>
    <property type="match status" value="1"/>
</dbReference>
<keyword evidence="4 6" id="KW-0067">ATP-binding</keyword>
<evidence type="ECO:0000256" key="6">
    <source>
        <dbReference type="PIRNR" id="PIRNR037677"/>
    </source>
</evidence>
<dbReference type="FunFam" id="3.40.1170.10:FF:000002">
    <property type="entry name" value="DNA mismatch repair protein"/>
    <property type="match status" value="1"/>
</dbReference>
<keyword evidence="2 6" id="KW-0547">Nucleotide-binding</keyword>
<dbReference type="InterPro" id="IPR007860">
    <property type="entry name" value="DNA_mmatch_repair_MutS_con_dom"/>
</dbReference>
<dbReference type="SUPFAM" id="SSF55271">
    <property type="entry name" value="DNA repair protein MutS, domain I"/>
    <property type="match status" value="1"/>
</dbReference>
<feature type="region of interest" description="Disordered" evidence="9">
    <location>
        <begin position="1"/>
        <end position="148"/>
    </location>
</feature>
<dbReference type="GO" id="GO:0005524">
    <property type="term" value="F:ATP binding"/>
    <property type="evidence" value="ECO:0007669"/>
    <property type="project" value="UniProtKB-UniRule"/>
</dbReference>
<dbReference type="PIRSF" id="PIRSF037677">
    <property type="entry name" value="DNA_mis_repair_Msh6"/>
    <property type="match status" value="1"/>
</dbReference>
<dbReference type="Pfam" id="PF01624">
    <property type="entry name" value="MutS_I"/>
    <property type="match status" value="1"/>
</dbReference>
<dbReference type="Pfam" id="PF00488">
    <property type="entry name" value="MutS_V"/>
    <property type="match status" value="1"/>
</dbReference>
<keyword evidence="5 6" id="KW-0238">DNA-binding</keyword>
<evidence type="ECO:0000256" key="9">
    <source>
        <dbReference type="SAM" id="MobiDB-lite"/>
    </source>
</evidence>
<evidence type="ECO:0000256" key="7">
    <source>
        <dbReference type="RuleBase" id="RU003756"/>
    </source>
</evidence>
<evidence type="ECO:0000259" key="10">
    <source>
        <dbReference type="PROSITE" id="PS00486"/>
    </source>
</evidence>
<dbReference type="PANTHER" id="PTHR11361:SF148">
    <property type="entry name" value="DNA MISMATCH REPAIR PROTEIN MSH6"/>
    <property type="match status" value="1"/>
</dbReference>
<dbReference type="Gene3D" id="3.40.1170.10">
    <property type="entry name" value="DNA repair protein MutS, domain I"/>
    <property type="match status" value="1"/>
</dbReference>
<keyword evidence="11" id="KW-1185">Reference proteome</keyword>
<feature type="domain" description="DNA mismatch repair proteins mutS family" evidence="10">
    <location>
        <begin position="1045"/>
        <end position="1061"/>
    </location>
</feature>
<dbReference type="InterPro" id="IPR007696">
    <property type="entry name" value="DNA_mismatch_repair_MutS_core"/>
</dbReference>
<evidence type="ECO:0000313" key="12">
    <source>
        <dbReference type="WBParaSite" id="MBELARI_LOCUS20099"/>
    </source>
</evidence>
<dbReference type="InterPro" id="IPR016151">
    <property type="entry name" value="DNA_mismatch_repair_MutS_N"/>
</dbReference>
<feature type="coiled-coil region" evidence="8">
    <location>
        <begin position="841"/>
        <end position="868"/>
    </location>
</feature>
<dbReference type="InterPro" id="IPR036678">
    <property type="entry name" value="MutS_con_dom_sf"/>
</dbReference>
<evidence type="ECO:0000256" key="3">
    <source>
        <dbReference type="ARBA" id="ARBA00022763"/>
    </source>
</evidence>
<dbReference type="Pfam" id="PF05192">
    <property type="entry name" value="MutS_III"/>
    <property type="match status" value="1"/>
</dbReference>
<proteinExistence type="inferred from homology"/>
<dbReference type="SMART" id="SM00533">
    <property type="entry name" value="MUTSd"/>
    <property type="match status" value="1"/>
</dbReference>
<dbReference type="Gene3D" id="1.10.1420.10">
    <property type="match status" value="2"/>
</dbReference>
<dbReference type="SUPFAM" id="SSF53150">
    <property type="entry name" value="DNA repair protein MutS, domain II"/>
    <property type="match status" value="1"/>
</dbReference>
<organism evidence="11 12">
    <name type="scientific">Mesorhabditis belari</name>
    <dbReference type="NCBI Taxonomy" id="2138241"/>
    <lineage>
        <taxon>Eukaryota</taxon>
        <taxon>Metazoa</taxon>
        <taxon>Ecdysozoa</taxon>
        <taxon>Nematoda</taxon>
        <taxon>Chromadorea</taxon>
        <taxon>Rhabditida</taxon>
        <taxon>Rhabditina</taxon>
        <taxon>Rhabditomorpha</taxon>
        <taxon>Rhabditoidea</taxon>
        <taxon>Rhabditidae</taxon>
        <taxon>Mesorhabditinae</taxon>
        <taxon>Mesorhabditis</taxon>
    </lineage>
</organism>
<dbReference type="InterPro" id="IPR017261">
    <property type="entry name" value="DNA_mismatch_repair_MutS/MSH"/>
</dbReference>
<dbReference type="Pfam" id="PF05188">
    <property type="entry name" value="MutS_II"/>
    <property type="match status" value="1"/>
</dbReference>
<dbReference type="AlphaFoldDB" id="A0AAF3F0U0"/>
<feature type="compositionally biased region" description="Acidic residues" evidence="9">
    <location>
        <begin position="80"/>
        <end position="89"/>
    </location>
</feature>
<dbReference type="InterPro" id="IPR045076">
    <property type="entry name" value="MutS"/>
</dbReference>
<protein>
    <recommendedName>
        <fullName evidence="6">DNA mismatch repair protein</fullName>
    </recommendedName>
</protein>
<dbReference type="GO" id="GO:0006298">
    <property type="term" value="P:mismatch repair"/>
    <property type="evidence" value="ECO:0007669"/>
    <property type="project" value="InterPro"/>
</dbReference>
<dbReference type="WBParaSite" id="MBELARI_LOCUS20099">
    <property type="protein sequence ID" value="MBELARI_LOCUS20099"/>
    <property type="gene ID" value="MBELARI_LOCUS20099"/>
</dbReference>
<dbReference type="SUPFAM" id="SSF52540">
    <property type="entry name" value="P-loop containing nucleoside triphosphate hydrolases"/>
    <property type="match status" value="1"/>
</dbReference>
<dbReference type="SUPFAM" id="SSF48334">
    <property type="entry name" value="DNA repair protein MutS, domain III"/>
    <property type="match status" value="1"/>
</dbReference>
<dbReference type="GO" id="GO:0032301">
    <property type="term" value="C:MutSalpha complex"/>
    <property type="evidence" value="ECO:0007669"/>
    <property type="project" value="TreeGrafter"/>
</dbReference>
<dbReference type="GO" id="GO:0140664">
    <property type="term" value="F:ATP-dependent DNA damage sensor activity"/>
    <property type="evidence" value="ECO:0007669"/>
    <property type="project" value="InterPro"/>
</dbReference>
<dbReference type="InterPro" id="IPR007695">
    <property type="entry name" value="DNA_mismatch_repair_MutS-lik_N"/>
</dbReference>
<evidence type="ECO:0000256" key="5">
    <source>
        <dbReference type="ARBA" id="ARBA00023125"/>
    </source>
</evidence>
<keyword evidence="3 6" id="KW-0227">DNA damage</keyword>
<comment type="similarity">
    <text evidence="1 6 7">Belongs to the DNA mismatch repair MutS family.</text>
</comment>
<dbReference type="InterPro" id="IPR027417">
    <property type="entry name" value="P-loop_NTPase"/>
</dbReference>